<protein>
    <submittedName>
        <fullName evidence="10">UPF0577 protein KIAA1324</fullName>
    </submittedName>
</protein>
<evidence type="ECO:0000313" key="12">
    <source>
        <dbReference type="Proteomes" id="UP000499080"/>
    </source>
</evidence>
<dbReference type="InterPro" id="IPR056607">
    <property type="entry name" value="Elapor1/2_MRH"/>
</dbReference>
<evidence type="ECO:0000256" key="5">
    <source>
        <dbReference type="ARBA" id="ARBA00023157"/>
    </source>
</evidence>
<keyword evidence="3" id="KW-1003">Cell membrane</keyword>
<keyword evidence="7" id="KW-0812">Transmembrane</keyword>
<dbReference type="Pfam" id="PF23087">
    <property type="entry name" value="MRH_ELAPOR1_9th"/>
    <property type="match status" value="1"/>
</dbReference>
<comment type="caution">
    <text evidence="10">The sequence shown here is derived from an EMBL/GenBank/DDBJ whole genome shotgun (WGS) entry which is preliminary data.</text>
</comment>
<dbReference type="SUPFAM" id="SSF50911">
    <property type="entry name" value="Mannose 6-phosphate receptor domain"/>
    <property type="match status" value="1"/>
</dbReference>
<keyword evidence="7" id="KW-1133">Transmembrane helix</keyword>
<evidence type="ECO:0000256" key="6">
    <source>
        <dbReference type="ARBA" id="ARBA00023180"/>
    </source>
</evidence>
<dbReference type="EMBL" id="BGPR01019875">
    <property type="protein sequence ID" value="GBN83202.1"/>
    <property type="molecule type" value="Genomic_DNA"/>
</dbReference>
<gene>
    <name evidence="10" type="primary">Kiaa1324_1</name>
    <name evidence="11" type="synonym">Kiaa1324_0</name>
    <name evidence="9" type="synonym">Kiaa1324_3</name>
    <name evidence="9" type="ORF">AVEN_101411_1</name>
    <name evidence="11" type="ORF">AVEN_114518_1</name>
    <name evidence="10" type="ORF">AVEN_266554_1</name>
</gene>
<feature type="transmembrane region" description="Helical" evidence="7">
    <location>
        <begin position="236"/>
        <end position="256"/>
    </location>
</feature>
<dbReference type="OrthoDB" id="439917at2759"/>
<evidence type="ECO:0000256" key="1">
    <source>
        <dbReference type="ARBA" id="ARBA00004251"/>
    </source>
</evidence>
<organism evidence="10 12">
    <name type="scientific">Araneus ventricosus</name>
    <name type="common">Orbweaver spider</name>
    <name type="synonym">Epeira ventricosa</name>
    <dbReference type="NCBI Taxonomy" id="182803"/>
    <lineage>
        <taxon>Eukaryota</taxon>
        <taxon>Metazoa</taxon>
        <taxon>Ecdysozoa</taxon>
        <taxon>Arthropoda</taxon>
        <taxon>Chelicerata</taxon>
        <taxon>Arachnida</taxon>
        <taxon>Araneae</taxon>
        <taxon>Araneomorphae</taxon>
        <taxon>Entelegynae</taxon>
        <taxon>Araneoidea</taxon>
        <taxon>Araneidae</taxon>
        <taxon>Araneus</taxon>
    </lineage>
</organism>
<dbReference type="EMBL" id="BGPR01019210">
    <property type="protein sequence ID" value="GBN81283.1"/>
    <property type="molecule type" value="Genomic_DNA"/>
</dbReference>
<keyword evidence="4" id="KW-0732">Signal</keyword>
<dbReference type="Gene3D" id="2.70.130.10">
    <property type="entry name" value="Mannose-6-phosphate receptor binding domain"/>
    <property type="match status" value="1"/>
</dbReference>
<name>A0A4Y2S7D0_ARAVE</name>
<evidence type="ECO:0000256" key="4">
    <source>
        <dbReference type="ARBA" id="ARBA00022729"/>
    </source>
</evidence>
<dbReference type="InterPro" id="IPR039181">
    <property type="entry name" value="Elapor1/2"/>
</dbReference>
<dbReference type="PROSITE" id="PS51914">
    <property type="entry name" value="MRH"/>
    <property type="match status" value="1"/>
</dbReference>
<dbReference type="AlphaFoldDB" id="A0A4Y2S7D0"/>
<dbReference type="EMBL" id="BGPR01019873">
    <property type="protein sequence ID" value="GBN83199.1"/>
    <property type="molecule type" value="Genomic_DNA"/>
</dbReference>
<evidence type="ECO:0000256" key="7">
    <source>
        <dbReference type="SAM" id="Phobius"/>
    </source>
</evidence>
<evidence type="ECO:0000256" key="2">
    <source>
        <dbReference type="ARBA" id="ARBA00007627"/>
    </source>
</evidence>
<dbReference type="GO" id="GO:0005886">
    <property type="term" value="C:plasma membrane"/>
    <property type="evidence" value="ECO:0007669"/>
    <property type="project" value="UniProtKB-SubCell"/>
</dbReference>
<evidence type="ECO:0000313" key="9">
    <source>
        <dbReference type="EMBL" id="GBN81283.1"/>
    </source>
</evidence>
<feature type="non-terminal residue" evidence="10">
    <location>
        <position position="1"/>
    </location>
</feature>
<feature type="domain" description="MRH" evidence="8">
    <location>
        <begin position="54"/>
        <end position="182"/>
    </location>
</feature>
<dbReference type="PANTHER" id="PTHR22727">
    <property type="entry name" value="PROTEIN CBG13728"/>
    <property type="match status" value="1"/>
</dbReference>
<reference evidence="10 12" key="1">
    <citation type="journal article" date="2019" name="Sci. Rep.">
        <title>Orb-weaving spider Araneus ventricosus genome elucidates the spidroin gene catalogue.</title>
        <authorList>
            <person name="Kono N."/>
            <person name="Nakamura H."/>
            <person name="Ohtoshi R."/>
            <person name="Moran D.A.P."/>
            <person name="Shinohara A."/>
            <person name="Yoshida Y."/>
            <person name="Fujiwara M."/>
            <person name="Mori M."/>
            <person name="Tomita M."/>
            <person name="Arakawa K."/>
        </authorList>
    </citation>
    <scope>NUCLEOTIDE SEQUENCE [LARGE SCALE GENOMIC DNA]</scope>
</reference>
<dbReference type="Pfam" id="PF23031">
    <property type="entry name" value="GBD_ELAPOR1"/>
    <property type="match status" value="1"/>
</dbReference>
<keyword evidence="6" id="KW-0325">Glycoprotein</keyword>
<dbReference type="InterPro" id="IPR009011">
    <property type="entry name" value="Man6P_isomerase_rcpt-bd_dom_sf"/>
</dbReference>
<accession>A0A4Y2S7D0</accession>
<evidence type="ECO:0000259" key="8">
    <source>
        <dbReference type="PROSITE" id="PS51914"/>
    </source>
</evidence>
<sequence>SSNRKPVTEIQSWTGRTQKQHFSYDITVDDGYTFNWVFQKLGIGENASSEAIQNDMAKIYDITVLNTISGGASECEPCPQGTEAQGIGDTLVGITTKHKLGDIEVVDEFVQSSEGQSDIHFFYTSPEKTQACSEGRSTTITLRCDSNTEGNGVITPPSSCSDGTCDGCNFHFLWKTRLACRVCTESDYQIVRGECVQGKQTLHYISPQGCILPDGSSEAAFRRTVPCTVIPKQIQMLIGAGVGIGILLLVMVVYFWKKNRKLEFKYMKLVQSSSSKDCELPAAESCAIDEDEEEHFDSVAFSDKKKGILGKFRTIRVGNNKVR</sequence>
<comment type="subcellular location">
    <subcellularLocation>
        <location evidence="1">Cell membrane</location>
        <topology evidence="1">Single-pass type I membrane protein</topology>
    </subcellularLocation>
</comment>
<dbReference type="InterPro" id="IPR056608">
    <property type="entry name" value="Elapor1/2_GBD"/>
</dbReference>
<dbReference type="InterPro" id="IPR044865">
    <property type="entry name" value="MRH_dom"/>
</dbReference>
<evidence type="ECO:0000256" key="3">
    <source>
        <dbReference type="ARBA" id="ARBA00022475"/>
    </source>
</evidence>
<dbReference type="PANTHER" id="PTHR22727:SF15">
    <property type="entry name" value="MRH DOMAIN-CONTAINING PROTEIN"/>
    <property type="match status" value="1"/>
</dbReference>
<dbReference type="Proteomes" id="UP000499080">
    <property type="component" value="Unassembled WGS sequence"/>
</dbReference>
<evidence type="ECO:0000313" key="11">
    <source>
        <dbReference type="EMBL" id="GBN83202.1"/>
    </source>
</evidence>
<keyword evidence="7" id="KW-0472">Membrane</keyword>
<keyword evidence="5" id="KW-1015">Disulfide bond</keyword>
<evidence type="ECO:0000313" key="10">
    <source>
        <dbReference type="EMBL" id="GBN83199.1"/>
    </source>
</evidence>
<keyword evidence="12" id="KW-1185">Reference proteome</keyword>
<proteinExistence type="inferred from homology"/>
<comment type="similarity">
    <text evidence="2">Belongs to the ELAPOR family.</text>
</comment>